<dbReference type="EMBL" id="NESQ01000065">
    <property type="protein sequence ID" value="PUU80418.1"/>
    <property type="molecule type" value="Genomic_DNA"/>
</dbReference>
<dbReference type="Gene3D" id="1.25.40.20">
    <property type="entry name" value="Ankyrin repeat-containing domain"/>
    <property type="match status" value="1"/>
</dbReference>
<dbReference type="Pfam" id="PF00023">
    <property type="entry name" value="Ank"/>
    <property type="match status" value="1"/>
</dbReference>
<gene>
    <name evidence="4" type="ORF">B9Z19DRAFT_1079498</name>
</gene>
<sequence length="106" mass="11832">MCGQTPLFLAASRGHRDVVKVLLGRDDTPLLWSACSRDVEVVKMLLERDDVNPNKPGDNGETPLWWAAHNGHWRVGRTPLQQAIRNVYEYSVVNPSKPGEPSETLA</sequence>
<protein>
    <submittedName>
        <fullName evidence="4">Ankyrin repeat-containing domain protein</fullName>
    </submittedName>
</protein>
<dbReference type="SMART" id="SM00248">
    <property type="entry name" value="ANK"/>
    <property type="match status" value="3"/>
</dbReference>
<dbReference type="PROSITE" id="PS50297">
    <property type="entry name" value="ANK_REP_REGION"/>
    <property type="match status" value="1"/>
</dbReference>
<dbReference type="PANTHER" id="PTHR24198:SF165">
    <property type="entry name" value="ANKYRIN REPEAT-CONTAINING PROTEIN-RELATED"/>
    <property type="match status" value="1"/>
</dbReference>
<dbReference type="SUPFAM" id="SSF48403">
    <property type="entry name" value="Ankyrin repeat"/>
    <property type="match status" value="1"/>
</dbReference>
<accession>A0A2T6ZY40</accession>
<reference evidence="4 5" key="1">
    <citation type="submission" date="2017-04" db="EMBL/GenBank/DDBJ databases">
        <title>Draft genome sequence of Tuber borchii Vittad., a whitish edible truffle.</title>
        <authorList>
            <consortium name="DOE Joint Genome Institute"/>
            <person name="Murat C."/>
            <person name="Kuo A."/>
            <person name="Barry K.W."/>
            <person name="Clum A."/>
            <person name="Dockter R.B."/>
            <person name="Fauchery L."/>
            <person name="Iotti M."/>
            <person name="Kohler A."/>
            <person name="Labutti K."/>
            <person name="Lindquist E.A."/>
            <person name="Lipzen A."/>
            <person name="Ohm R.A."/>
            <person name="Wang M."/>
            <person name="Grigoriev I.V."/>
            <person name="Zambonelli A."/>
            <person name="Martin F.M."/>
        </authorList>
    </citation>
    <scope>NUCLEOTIDE SEQUENCE [LARGE SCALE GENOMIC DNA]</scope>
    <source>
        <strain evidence="4 5">Tbo3840</strain>
    </source>
</reference>
<dbReference type="STRING" id="42251.A0A2T6ZY40"/>
<dbReference type="Pfam" id="PF12796">
    <property type="entry name" value="Ank_2"/>
    <property type="match status" value="1"/>
</dbReference>
<feature type="repeat" description="ANK" evidence="3">
    <location>
        <begin position="2"/>
        <end position="23"/>
    </location>
</feature>
<evidence type="ECO:0000256" key="2">
    <source>
        <dbReference type="ARBA" id="ARBA00023043"/>
    </source>
</evidence>
<dbReference type="AlphaFoldDB" id="A0A2T6ZY40"/>
<evidence type="ECO:0000313" key="5">
    <source>
        <dbReference type="Proteomes" id="UP000244722"/>
    </source>
</evidence>
<keyword evidence="2 3" id="KW-0040">ANK repeat</keyword>
<dbReference type="InterPro" id="IPR002110">
    <property type="entry name" value="Ankyrin_rpt"/>
</dbReference>
<dbReference type="InterPro" id="IPR036770">
    <property type="entry name" value="Ankyrin_rpt-contain_sf"/>
</dbReference>
<evidence type="ECO:0000256" key="3">
    <source>
        <dbReference type="PROSITE-ProRule" id="PRU00023"/>
    </source>
</evidence>
<evidence type="ECO:0000313" key="4">
    <source>
        <dbReference type="EMBL" id="PUU80418.1"/>
    </source>
</evidence>
<dbReference type="PANTHER" id="PTHR24198">
    <property type="entry name" value="ANKYRIN REPEAT AND PROTEIN KINASE DOMAIN-CONTAINING PROTEIN"/>
    <property type="match status" value="1"/>
</dbReference>
<comment type="caution">
    <text evidence="4">The sequence shown here is derived from an EMBL/GenBank/DDBJ whole genome shotgun (WGS) entry which is preliminary data.</text>
</comment>
<dbReference type="Proteomes" id="UP000244722">
    <property type="component" value="Unassembled WGS sequence"/>
</dbReference>
<keyword evidence="5" id="KW-1185">Reference proteome</keyword>
<keyword evidence="1" id="KW-0677">Repeat</keyword>
<proteinExistence type="predicted"/>
<evidence type="ECO:0000256" key="1">
    <source>
        <dbReference type="ARBA" id="ARBA00022737"/>
    </source>
</evidence>
<dbReference type="PROSITE" id="PS50088">
    <property type="entry name" value="ANK_REPEAT"/>
    <property type="match status" value="1"/>
</dbReference>
<name>A0A2T6ZY40_TUBBO</name>
<dbReference type="OrthoDB" id="341259at2759"/>
<organism evidence="4 5">
    <name type="scientific">Tuber borchii</name>
    <name type="common">White truffle</name>
    <dbReference type="NCBI Taxonomy" id="42251"/>
    <lineage>
        <taxon>Eukaryota</taxon>
        <taxon>Fungi</taxon>
        <taxon>Dikarya</taxon>
        <taxon>Ascomycota</taxon>
        <taxon>Pezizomycotina</taxon>
        <taxon>Pezizomycetes</taxon>
        <taxon>Pezizales</taxon>
        <taxon>Tuberaceae</taxon>
        <taxon>Tuber</taxon>
    </lineage>
</organism>